<name>A0A7J9BTX5_GOSGO</name>
<organism evidence="1 2">
    <name type="scientific">Gossypium gossypioides</name>
    <name type="common">Mexican cotton</name>
    <name type="synonym">Selera gossypioides</name>
    <dbReference type="NCBI Taxonomy" id="34282"/>
    <lineage>
        <taxon>Eukaryota</taxon>
        <taxon>Viridiplantae</taxon>
        <taxon>Streptophyta</taxon>
        <taxon>Embryophyta</taxon>
        <taxon>Tracheophyta</taxon>
        <taxon>Spermatophyta</taxon>
        <taxon>Magnoliopsida</taxon>
        <taxon>eudicotyledons</taxon>
        <taxon>Gunneridae</taxon>
        <taxon>Pentapetalae</taxon>
        <taxon>rosids</taxon>
        <taxon>malvids</taxon>
        <taxon>Malvales</taxon>
        <taxon>Malvaceae</taxon>
        <taxon>Malvoideae</taxon>
        <taxon>Gossypium</taxon>
    </lineage>
</organism>
<accession>A0A7J9BTX5</accession>
<dbReference type="EMBL" id="JABEZY010000006">
    <property type="protein sequence ID" value="MBA0739646.1"/>
    <property type="molecule type" value="Genomic_DNA"/>
</dbReference>
<protein>
    <submittedName>
        <fullName evidence="1">Uncharacterized protein</fullName>
    </submittedName>
</protein>
<evidence type="ECO:0000313" key="1">
    <source>
        <dbReference type="EMBL" id="MBA0739646.1"/>
    </source>
</evidence>
<dbReference type="Proteomes" id="UP000593579">
    <property type="component" value="Unassembled WGS sequence"/>
</dbReference>
<evidence type="ECO:0000313" key="2">
    <source>
        <dbReference type="Proteomes" id="UP000593579"/>
    </source>
</evidence>
<reference evidence="1 2" key="1">
    <citation type="journal article" date="2019" name="Genome Biol. Evol.">
        <title>Insights into the evolution of the New World diploid cottons (Gossypium, subgenus Houzingenia) based on genome sequencing.</title>
        <authorList>
            <person name="Grover C.E."/>
            <person name="Arick M.A. 2nd"/>
            <person name="Thrash A."/>
            <person name="Conover J.L."/>
            <person name="Sanders W.S."/>
            <person name="Peterson D.G."/>
            <person name="Frelichowski J.E."/>
            <person name="Scheffler J.A."/>
            <person name="Scheffler B.E."/>
            <person name="Wendel J.F."/>
        </authorList>
    </citation>
    <scope>NUCLEOTIDE SEQUENCE [LARGE SCALE GENOMIC DNA]</scope>
    <source>
        <strain evidence="1">5</strain>
        <tissue evidence="1">Leaf</tissue>
    </source>
</reference>
<keyword evidence="2" id="KW-1185">Reference proteome</keyword>
<comment type="caution">
    <text evidence="1">The sequence shown here is derived from an EMBL/GenBank/DDBJ whole genome shotgun (WGS) entry which is preliminary data.</text>
</comment>
<sequence length="17" mass="1843">MVIGKNLLNPSFGLIIN</sequence>
<gene>
    <name evidence="1" type="ORF">Gogos_012897</name>
</gene>
<proteinExistence type="predicted"/>
<dbReference type="AlphaFoldDB" id="A0A7J9BTX5"/>